<evidence type="ECO:0000313" key="1">
    <source>
        <dbReference type="EMBL" id="OMP85781.1"/>
    </source>
</evidence>
<dbReference type="OrthoDB" id="3340520at2759"/>
<gene>
    <name evidence="1" type="ORF">BK809_0001992</name>
</gene>
<dbReference type="EMBL" id="MSZU01000081">
    <property type="protein sequence ID" value="OMP85781.1"/>
    <property type="molecule type" value="Genomic_DNA"/>
</dbReference>
<sequence>MVSVDTGLLSGTSRSKGWFHIQGSDYLERGGENLSLKGKLAQYLRSQGISDEEWHYAYLVTAAKFLGYSFNPVSFWYIYSASHQLVMMILEVNNTFGERRMYLLKGSSHDVDDLSDDTDTTGHAKQSTKFTDAWTKDFHVSPFNSRKGSYSLTAIDPFHMAQGVSHIDNNIVLRSSEQHPKLVARVFSDGPPLDPSTLSIWQALNFIRDWWWVGLVTFPRIVKEAYKLYFWRKLEVFFRPEVVPTGIGRDATAIERHLESFFRRYLRYLVSHTDQPIRVSYTPAPGLGETEEILSSSAKEDQSSNYLDINVTSPAFYSRFVHYYHTSEALDRESLFTDEKNKTAWISNPQALKLLPLNHPRYVEPLPFKLTQLGVTSGWQLLRKLRCPPAAPSYPDAVQGSSPAFAREDIRPKGFATCDEYVMRNCHDARVYRQCLLKLFLAQRFGLGFTEVIDLFDLIVRICLTVGVWNVLSSDLRALGAEDAGSAVPKILGLNAVHAWSLIKGAL</sequence>
<evidence type="ECO:0008006" key="3">
    <source>
        <dbReference type="Google" id="ProtNLM"/>
    </source>
</evidence>
<reference evidence="1 2" key="1">
    <citation type="submission" date="2017-01" db="EMBL/GenBank/DDBJ databases">
        <title>Draft genome sequence of Diplodia seriata F98.1, a fungal species involved in grapevine trunk diseases.</title>
        <authorList>
            <person name="Robert-Siegwald G."/>
            <person name="Vallet J."/>
            <person name="Abou-Mansour E."/>
            <person name="Xu J."/>
            <person name="Rey P."/>
            <person name="Bertsch C."/>
            <person name="Rego C."/>
            <person name="Larignon P."/>
            <person name="Fontaine F."/>
            <person name="Lebrun M.-H."/>
        </authorList>
    </citation>
    <scope>NUCLEOTIDE SEQUENCE [LARGE SCALE GENOMIC DNA]</scope>
    <source>
        <strain evidence="1 2">F98.1</strain>
    </source>
</reference>
<dbReference type="Proteomes" id="UP000190776">
    <property type="component" value="Unassembled WGS sequence"/>
</dbReference>
<evidence type="ECO:0000313" key="2">
    <source>
        <dbReference type="Proteomes" id="UP000190776"/>
    </source>
</evidence>
<protein>
    <recommendedName>
        <fullName evidence="3">Cyclopropane-fatty-acyl-phospholipid synthase</fullName>
    </recommendedName>
</protein>
<name>A0A1S8BEG8_9PEZI</name>
<organism evidence="1 2">
    <name type="scientific">Diplodia seriata</name>
    <dbReference type="NCBI Taxonomy" id="420778"/>
    <lineage>
        <taxon>Eukaryota</taxon>
        <taxon>Fungi</taxon>
        <taxon>Dikarya</taxon>
        <taxon>Ascomycota</taxon>
        <taxon>Pezizomycotina</taxon>
        <taxon>Dothideomycetes</taxon>
        <taxon>Dothideomycetes incertae sedis</taxon>
        <taxon>Botryosphaeriales</taxon>
        <taxon>Botryosphaeriaceae</taxon>
        <taxon>Diplodia</taxon>
    </lineage>
</organism>
<dbReference type="InterPro" id="IPR010775">
    <property type="entry name" value="DUF1365"/>
</dbReference>
<dbReference type="Pfam" id="PF07103">
    <property type="entry name" value="DUF1365"/>
    <property type="match status" value="1"/>
</dbReference>
<accession>A0A1S8BEG8</accession>
<comment type="caution">
    <text evidence="1">The sequence shown here is derived from an EMBL/GenBank/DDBJ whole genome shotgun (WGS) entry which is preliminary data.</text>
</comment>
<dbReference type="PANTHER" id="PTHR33973:SF4">
    <property type="entry name" value="OS07G0153300 PROTEIN"/>
    <property type="match status" value="1"/>
</dbReference>
<dbReference type="AlphaFoldDB" id="A0A1S8BEG8"/>
<proteinExistence type="predicted"/>
<dbReference type="PANTHER" id="PTHR33973">
    <property type="entry name" value="OS07G0153300 PROTEIN"/>
    <property type="match status" value="1"/>
</dbReference>